<dbReference type="GO" id="GO:0030246">
    <property type="term" value="F:carbohydrate binding"/>
    <property type="evidence" value="ECO:0007669"/>
    <property type="project" value="TreeGrafter"/>
</dbReference>
<dbReference type="PROSITE" id="PS51257">
    <property type="entry name" value="PROKAR_LIPOPROTEIN"/>
    <property type="match status" value="1"/>
</dbReference>
<organism evidence="6 7">
    <name type="scientific">Prevotella communis</name>
    <dbReference type="NCBI Taxonomy" id="2913614"/>
    <lineage>
        <taxon>Bacteria</taxon>
        <taxon>Pseudomonadati</taxon>
        <taxon>Bacteroidota</taxon>
        <taxon>Bacteroidia</taxon>
        <taxon>Bacteroidales</taxon>
        <taxon>Prevotellaceae</taxon>
        <taxon>Prevotella</taxon>
    </lineage>
</organism>
<dbReference type="PANTHER" id="PTHR30036">
    <property type="entry name" value="D-XYLOSE-BINDING PERIPLASMIC PROTEIN"/>
    <property type="match status" value="1"/>
</dbReference>
<dbReference type="STRING" id="645274.SAMN04487901_1072"/>
<evidence type="ECO:0000256" key="3">
    <source>
        <dbReference type="ARBA" id="ARBA00022729"/>
    </source>
</evidence>
<evidence type="ECO:0000313" key="6">
    <source>
        <dbReference type="EMBL" id="SDG65300.1"/>
    </source>
</evidence>
<dbReference type="PANTHER" id="PTHR30036:SF1">
    <property type="entry name" value="D-XYLOSE-BINDING PERIPLASMIC PROTEIN"/>
    <property type="match status" value="1"/>
</dbReference>
<dbReference type="Gene3D" id="3.40.50.2300">
    <property type="match status" value="2"/>
</dbReference>
<evidence type="ECO:0000256" key="1">
    <source>
        <dbReference type="ARBA" id="ARBA00004196"/>
    </source>
</evidence>
<dbReference type="GO" id="GO:0030288">
    <property type="term" value="C:outer membrane-bounded periplasmic space"/>
    <property type="evidence" value="ECO:0007669"/>
    <property type="project" value="TreeGrafter"/>
</dbReference>
<gene>
    <name evidence="6" type="ORF">SAMN04487901_1072</name>
</gene>
<dbReference type="InterPro" id="IPR028082">
    <property type="entry name" value="Peripla_BP_I"/>
</dbReference>
<dbReference type="InterPro" id="IPR050555">
    <property type="entry name" value="Bact_Solute-Bind_Prot2"/>
</dbReference>
<dbReference type="RefSeq" id="WP_176944276.1">
    <property type="nucleotide sequence ID" value="NZ_FNCQ01000007.1"/>
</dbReference>
<dbReference type="AlphaFoldDB" id="A0A1G7W2B8"/>
<accession>A0A1G7W2B8</accession>
<comment type="subcellular location">
    <subcellularLocation>
        <location evidence="1">Cell envelope</location>
    </subcellularLocation>
</comment>
<evidence type="ECO:0000256" key="4">
    <source>
        <dbReference type="SAM" id="SignalP"/>
    </source>
</evidence>
<proteinExistence type="inferred from homology"/>
<evidence type="ECO:0000256" key="2">
    <source>
        <dbReference type="ARBA" id="ARBA00007639"/>
    </source>
</evidence>
<dbReference type="Proteomes" id="UP000198779">
    <property type="component" value="Unassembled WGS sequence"/>
</dbReference>
<sequence length="340" mass="37454">MKNKFFWLLTTIMMCGAMTTGLTSCSDSDDNNNGNQKRVAVLLPDNSRIARWGIDKANLEEVMASYGFNAKFYVAPETPEGAAQQVEQLRSVINDGVKCIVVTSIDYKKINQSELLEQHPDVKLVCHDRFIQDNPRIAYLSSADTKEVGRTQAQFLLNHFHASGKTSMTLEILQGPDTDVNAKDYYDGAMELLKKYIDGGVLVVKSGKTSYDQVKADSWDVDDEKKAMKDRLASYGAGERPDMVLAATDNAAQGAIAALEEAGVANMPVITGQDNSAKSQDYIKSGKQTMTIDKNLKDMAYNTGMIVNSLISNSPIQTSQRISGIPVIYSKITLMTKDRY</sequence>
<evidence type="ECO:0000313" key="7">
    <source>
        <dbReference type="Proteomes" id="UP000198779"/>
    </source>
</evidence>
<comment type="similarity">
    <text evidence="2">Belongs to the bacterial solute-binding protein 2 family.</text>
</comment>
<feature type="chain" id="PRO_5011758488" evidence="4">
    <location>
        <begin position="20"/>
        <end position="340"/>
    </location>
</feature>
<evidence type="ECO:0000259" key="5">
    <source>
        <dbReference type="Pfam" id="PF13407"/>
    </source>
</evidence>
<name>A0A1G7W2B8_9BACT</name>
<feature type="domain" description="Periplasmic binding protein" evidence="5">
    <location>
        <begin position="47"/>
        <end position="311"/>
    </location>
</feature>
<feature type="signal peptide" evidence="4">
    <location>
        <begin position="1"/>
        <end position="19"/>
    </location>
</feature>
<keyword evidence="7" id="KW-1185">Reference proteome</keyword>
<keyword evidence="3 4" id="KW-0732">Signal</keyword>
<dbReference type="Pfam" id="PF13407">
    <property type="entry name" value="Peripla_BP_4"/>
    <property type="match status" value="1"/>
</dbReference>
<dbReference type="SUPFAM" id="SSF53822">
    <property type="entry name" value="Periplasmic binding protein-like I"/>
    <property type="match status" value="1"/>
</dbReference>
<reference evidence="7" key="1">
    <citation type="submission" date="2016-10" db="EMBL/GenBank/DDBJ databases">
        <authorList>
            <person name="Varghese N."/>
            <person name="Submissions S."/>
        </authorList>
    </citation>
    <scope>NUCLEOTIDE SEQUENCE [LARGE SCALE GENOMIC DNA]</scope>
    <source>
        <strain evidence="7">BP1-148</strain>
    </source>
</reference>
<protein>
    <submittedName>
        <fullName evidence="6">Monosaccharide ABC transporter substrate-binding protein, CUT2 family</fullName>
    </submittedName>
</protein>
<dbReference type="EMBL" id="FNCQ01000007">
    <property type="protein sequence ID" value="SDG65300.1"/>
    <property type="molecule type" value="Genomic_DNA"/>
</dbReference>
<dbReference type="InterPro" id="IPR025997">
    <property type="entry name" value="SBP_2_dom"/>
</dbReference>